<dbReference type="GO" id="GO:0016020">
    <property type="term" value="C:membrane"/>
    <property type="evidence" value="ECO:0007669"/>
    <property type="project" value="UniProtKB-SubCell"/>
</dbReference>
<feature type="compositionally biased region" description="Polar residues" evidence="8">
    <location>
        <begin position="49"/>
        <end position="90"/>
    </location>
</feature>
<dbReference type="InterPro" id="IPR005018">
    <property type="entry name" value="DOMON_domain"/>
</dbReference>
<evidence type="ECO:0000256" key="5">
    <source>
        <dbReference type="ARBA" id="ARBA00022982"/>
    </source>
</evidence>
<keyword evidence="13" id="KW-1185">Reference proteome</keyword>
<feature type="transmembrane region" description="Helical" evidence="9">
    <location>
        <begin position="345"/>
        <end position="366"/>
    </location>
</feature>
<keyword evidence="4" id="KW-0732">Signal</keyword>
<evidence type="ECO:0000256" key="6">
    <source>
        <dbReference type="ARBA" id="ARBA00022989"/>
    </source>
</evidence>
<feature type="transmembrane region" description="Helical" evidence="9">
    <location>
        <begin position="417"/>
        <end position="434"/>
    </location>
</feature>
<keyword evidence="6 9" id="KW-1133">Transmembrane helix</keyword>
<comment type="subcellular location">
    <subcellularLocation>
        <location evidence="1">Membrane</location>
    </subcellularLocation>
</comment>
<evidence type="ECO:0000256" key="4">
    <source>
        <dbReference type="ARBA" id="ARBA00022729"/>
    </source>
</evidence>
<evidence type="ECO:0000256" key="8">
    <source>
        <dbReference type="SAM" id="MobiDB-lite"/>
    </source>
</evidence>
<protein>
    <recommendedName>
        <fullName evidence="14">Cytochrome b561 domain-containing protein</fullName>
    </recommendedName>
</protein>
<dbReference type="InterPro" id="IPR045266">
    <property type="entry name" value="DOH_DOMON"/>
</dbReference>
<dbReference type="Proteomes" id="UP000326396">
    <property type="component" value="Linkage Group LG2"/>
</dbReference>
<dbReference type="SMART" id="SM00665">
    <property type="entry name" value="B561"/>
    <property type="match status" value="1"/>
</dbReference>
<feature type="domain" description="Cytochrome b561" evidence="11">
    <location>
        <begin position="273"/>
        <end position="467"/>
    </location>
</feature>
<evidence type="ECO:0000259" key="11">
    <source>
        <dbReference type="PROSITE" id="PS50939"/>
    </source>
</evidence>
<evidence type="ECO:0000256" key="2">
    <source>
        <dbReference type="ARBA" id="ARBA00022448"/>
    </source>
</evidence>
<organism evidence="12 13">
    <name type="scientific">Mikania micrantha</name>
    <name type="common">bitter vine</name>
    <dbReference type="NCBI Taxonomy" id="192012"/>
    <lineage>
        <taxon>Eukaryota</taxon>
        <taxon>Viridiplantae</taxon>
        <taxon>Streptophyta</taxon>
        <taxon>Embryophyta</taxon>
        <taxon>Tracheophyta</taxon>
        <taxon>Spermatophyta</taxon>
        <taxon>Magnoliopsida</taxon>
        <taxon>eudicotyledons</taxon>
        <taxon>Gunneridae</taxon>
        <taxon>Pentapetalae</taxon>
        <taxon>asterids</taxon>
        <taxon>campanulids</taxon>
        <taxon>Asterales</taxon>
        <taxon>Asteraceae</taxon>
        <taxon>Asteroideae</taxon>
        <taxon>Heliantheae alliance</taxon>
        <taxon>Eupatorieae</taxon>
        <taxon>Mikania</taxon>
    </lineage>
</organism>
<evidence type="ECO:0000256" key="3">
    <source>
        <dbReference type="ARBA" id="ARBA00022692"/>
    </source>
</evidence>
<comment type="caution">
    <text evidence="12">The sequence shown here is derived from an EMBL/GenBank/DDBJ whole genome shotgun (WGS) entry which is preliminary data.</text>
</comment>
<name>A0A5N6NAR1_9ASTR</name>
<feature type="compositionally biased region" description="Basic and acidic residues" evidence="8">
    <location>
        <begin position="31"/>
        <end position="45"/>
    </location>
</feature>
<reference evidence="12 13" key="1">
    <citation type="submission" date="2019-05" db="EMBL/GenBank/DDBJ databases">
        <title>Mikania micrantha, genome provides insights into the molecular mechanism of rapid growth.</title>
        <authorList>
            <person name="Liu B."/>
        </authorList>
    </citation>
    <scope>NUCLEOTIDE SEQUENCE [LARGE SCALE GENOMIC DNA]</scope>
    <source>
        <strain evidence="12">NLD-2019</strain>
        <tissue evidence="12">Leaf</tissue>
    </source>
</reference>
<dbReference type="OrthoDB" id="19261at2759"/>
<dbReference type="Gene3D" id="1.20.120.1770">
    <property type="match status" value="1"/>
</dbReference>
<dbReference type="PROSITE" id="PS50939">
    <property type="entry name" value="CYTOCHROME_B561"/>
    <property type="match status" value="1"/>
</dbReference>
<evidence type="ECO:0000256" key="1">
    <source>
        <dbReference type="ARBA" id="ARBA00004370"/>
    </source>
</evidence>
<evidence type="ECO:0008006" key="14">
    <source>
        <dbReference type="Google" id="ProtNLM"/>
    </source>
</evidence>
<dbReference type="PANTHER" id="PTHR23130:SF171">
    <property type="entry name" value="OS01G0895300 PROTEIN"/>
    <property type="match status" value="1"/>
</dbReference>
<dbReference type="EMBL" id="SZYD01000012">
    <property type="protein sequence ID" value="KAD4584300.1"/>
    <property type="molecule type" value="Genomic_DNA"/>
</dbReference>
<keyword evidence="5" id="KW-0249">Electron transport</keyword>
<proteinExistence type="predicted"/>
<accession>A0A5N6NAR1</accession>
<dbReference type="PANTHER" id="PTHR23130">
    <property type="entry name" value="CYTOCHROME B561 AND DOMON DOMAIN-CONTAINING PROTEIN"/>
    <property type="match status" value="1"/>
</dbReference>
<dbReference type="SMART" id="SM00664">
    <property type="entry name" value="DoH"/>
    <property type="match status" value="1"/>
</dbReference>
<keyword evidence="3 9" id="KW-0812">Transmembrane</keyword>
<dbReference type="InterPro" id="IPR006593">
    <property type="entry name" value="Cyt_b561/ferric_Rdtase_TM"/>
</dbReference>
<evidence type="ECO:0000256" key="7">
    <source>
        <dbReference type="ARBA" id="ARBA00023136"/>
    </source>
</evidence>
<keyword evidence="7 9" id="KW-0472">Membrane</keyword>
<feature type="transmembrane region" description="Helical" evidence="9">
    <location>
        <begin position="378"/>
        <end position="396"/>
    </location>
</feature>
<dbReference type="PROSITE" id="PS50836">
    <property type="entry name" value="DOMON"/>
    <property type="match status" value="1"/>
</dbReference>
<evidence type="ECO:0000256" key="9">
    <source>
        <dbReference type="SAM" id="Phobius"/>
    </source>
</evidence>
<dbReference type="Pfam" id="PF03351">
    <property type="entry name" value="DOMON"/>
    <property type="match status" value="1"/>
</dbReference>
<gene>
    <name evidence="12" type="ORF">E3N88_21901</name>
</gene>
<feature type="transmembrane region" description="Helical" evidence="9">
    <location>
        <begin position="313"/>
        <end position="333"/>
    </location>
</feature>
<keyword evidence="2" id="KW-0813">Transport</keyword>
<dbReference type="AlphaFoldDB" id="A0A5N6NAR1"/>
<feature type="region of interest" description="Disordered" evidence="8">
    <location>
        <begin position="31"/>
        <end position="117"/>
    </location>
</feature>
<dbReference type="SUPFAM" id="SSF49344">
    <property type="entry name" value="CBD9-like"/>
    <property type="match status" value="1"/>
</dbReference>
<dbReference type="CDD" id="cd08760">
    <property type="entry name" value="Cyt_b561_FRRS1_like"/>
    <property type="match status" value="1"/>
</dbReference>
<evidence type="ECO:0000259" key="10">
    <source>
        <dbReference type="PROSITE" id="PS50836"/>
    </source>
</evidence>
<feature type="transmembrane region" description="Helical" evidence="9">
    <location>
        <begin position="440"/>
        <end position="460"/>
    </location>
</feature>
<feature type="domain" description="DOMON" evidence="10">
    <location>
        <begin position="151"/>
        <end position="265"/>
    </location>
</feature>
<evidence type="ECO:0000313" key="12">
    <source>
        <dbReference type="EMBL" id="KAD4584300.1"/>
    </source>
</evidence>
<sequence>MGLVTQEINSKPESVKKSLVKKILSQVFPFKSEKKTPLVQKDTRGRPTLKTQQQRGSESRQSAVVDSQESSFQLPRHSSFTPAMSNQQRPALQRSRSTSSRGKKGLETSQVDSVVASPVKPERMNNLRRFGRYIPPMLHCYHVLPPPGEGADLRGVYVTRIARFNGLIDMEPAAPDTNSYIAIGFSPNGRMVGSSAVVGWVASGGLATMKRYFLGGQTPSQVLVDQGDLQILGNTSSVFTDSARIYIAFQLVTNQPSERLVYAIGDRNDPVPSPPSYRLPQHRSQSSIRLNYASGQGSQTTAPYSNLKRSHGMLSMIGWGILIPLGAMVARYFKHLDSLWFYMHTGIQSLGFILGLAGVIAGLVLNDRLDANVGKHKGLGITILVLGFLQITAFLARPSVDAKMRKYWNWYHHNAGRLMILFAIANIFYGIHLAKAGSSWNGGYGVVLIVFVIIVVVLELKMLQKNRRV</sequence>
<evidence type="ECO:0000313" key="13">
    <source>
        <dbReference type="Proteomes" id="UP000326396"/>
    </source>
</evidence>
<dbReference type="CDD" id="cd09631">
    <property type="entry name" value="DOMON_DOH"/>
    <property type="match status" value="1"/>
</dbReference>